<dbReference type="EMBL" id="BFAD01000004">
    <property type="protein sequence ID" value="GBE82121.1"/>
    <property type="molecule type" value="Genomic_DNA"/>
</dbReference>
<dbReference type="GeneID" id="38779038"/>
<dbReference type="STRING" id="139825.A0A401GJ35"/>
<dbReference type="RefSeq" id="XP_027613034.1">
    <property type="nucleotide sequence ID" value="XM_027757233.1"/>
</dbReference>
<keyword evidence="2" id="KW-0812">Transmembrane</keyword>
<evidence type="ECO:0000256" key="2">
    <source>
        <dbReference type="SAM" id="Phobius"/>
    </source>
</evidence>
<keyword evidence="2" id="KW-0472">Membrane</keyword>
<reference evidence="3 4" key="1">
    <citation type="journal article" date="2018" name="Sci. Rep.">
        <title>Genome sequence of the cauliflower mushroom Sparassis crispa (Hanabiratake) and its association with beneficial usage.</title>
        <authorList>
            <person name="Kiyama R."/>
            <person name="Furutani Y."/>
            <person name="Kawaguchi K."/>
            <person name="Nakanishi T."/>
        </authorList>
    </citation>
    <scope>NUCLEOTIDE SEQUENCE [LARGE SCALE GENOMIC DNA]</scope>
</reference>
<sequence length="540" mass="59490">MYSFNRLDTPPPRSRYRPWSPEPNDPLPLASRHAYDDYHQSVQSLRRHREPFDVSVEALDLADYAMTLNRDLYDHPALEFRAHDPYPPSPVTRLLASPESAYTPSLATFLSASFNFFPSAHFHSATSLSNAAQPLREPQTELRGNDSEIDIARFPPFSHAWYGNNKSPNFSDPLPAPGASMSPFDPAFPTHVYDTNPYNLTPPPSYPYDLNSRSSRDPNILPWSADTPDVSGPVDPNVKEERMRMLEGEFGKAVKKDREGETAIGSVDNKGKLITDGPKKRLAVRLAQLLFSLTATVASIYAAGVIKPSSTPPPSGRLPLYVLYVLSIVSFLATTYVFFVYPCCCGRRSKEKDTALQGPGGLMVLPIQSLPGGKKNKRGKKKKGGGSGDAVQVNLIVDPTVFGGDREREGEWNEEVDDEASDFTPSGSHAGPGSARGRGRLAAKRHGIFAGLAMEAQWKRARKTLKWGMLFDIVSIVLWGTEFVLILLGPRCPSSGYDGWCESYNLSTAASCLLCVAFGFSIFFDIKDLYASKVSPRTRT</sequence>
<accession>A0A401GJ35</accession>
<feature type="region of interest" description="Disordered" evidence="1">
    <location>
        <begin position="366"/>
        <end position="390"/>
    </location>
</feature>
<comment type="caution">
    <text evidence="3">The sequence shown here is derived from an EMBL/GenBank/DDBJ whole genome shotgun (WGS) entry which is preliminary data.</text>
</comment>
<keyword evidence="2" id="KW-1133">Transmembrane helix</keyword>
<proteinExistence type="predicted"/>
<feature type="region of interest" description="Disordered" evidence="1">
    <location>
        <begin position="403"/>
        <end position="438"/>
    </location>
</feature>
<gene>
    <name evidence="3" type="ORF">SCP_0405010</name>
</gene>
<dbReference type="InParanoid" id="A0A401GJ35"/>
<organism evidence="3 4">
    <name type="scientific">Sparassis crispa</name>
    <dbReference type="NCBI Taxonomy" id="139825"/>
    <lineage>
        <taxon>Eukaryota</taxon>
        <taxon>Fungi</taxon>
        <taxon>Dikarya</taxon>
        <taxon>Basidiomycota</taxon>
        <taxon>Agaricomycotina</taxon>
        <taxon>Agaricomycetes</taxon>
        <taxon>Polyporales</taxon>
        <taxon>Sparassidaceae</taxon>
        <taxon>Sparassis</taxon>
    </lineage>
</organism>
<feature type="compositionally biased region" description="Basic residues" evidence="1">
    <location>
        <begin position="374"/>
        <end position="384"/>
    </location>
</feature>
<evidence type="ECO:0008006" key="5">
    <source>
        <dbReference type="Google" id="ProtNLM"/>
    </source>
</evidence>
<feature type="region of interest" description="Disordered" evidence="1">
    <location>
        <begin position="1"/>
        <end position="23"/>
    </location>
</feature>
<evidence type="ECO:0000256" key="1">
    <source>
        <dbReference type="SAM" id="MobiDB-lite"/>
    </source>
</evidence>
<evidence type="ECO:0000313" key="4">
    <source>
        <dbReference type="Proteomes" id="UP000287166"/>
    </source>
</evidence>
<feature type="transmembrane region" description="Helical" evidence="2">
    <location>
        <begin position="508"/>
        <end position="526"/>
    </location>
</feature>
<evidence type="ECO:0000313" key="3">
    <source>
        <dbReference type="EMBL" id="GBE82121.1"/>
    </source>
</evidence>
<dbReference type="Proteomes" id="UP000287166">
    <property type="component" value="Unassembled WGS sequence"/>
</dbReference>
<feature type="transmembrane region" description="Helical" evidence="2">
    <location>
        <begin position="467"/>
        <end position="488"/>
    </location>
</feature>
<dbReference type="OrthoDB" id="3253553at2759"/>
<dbReference type="AlphaFoldDB" id="A0A401GJ35"/>
<feature type="compositionally biased region" description="Acidic residues" evidence="1">
    <location>
        <begin position="412"/>
        <end position="421"/>
    </location>
</feature>
<name>A0A401GJ35_9APHY</name>
<feature type="transmembrane region" description="Helical" evidence="2">
    <location>
        <begin position="282"/>
        <end position="306"/>
    </location>
</feature>
<feature type="transmembrane region" description="Helical" evidence="2">
    <location>
        <begin position="318"/>
        <end position="341"/>
    </location>
</feature>
<protein>
    <recommendedName>
        <fullName evidence="5">MARVEL domain-containing protein</fullName>
    </recommendedName>
</protein>
<keyword evidence="4" id="KW-1185">Reference proteome</keyword>